<dbReference type="STRING" id="240303.SAMN05421677_10469"/>
<organism evidence="1 2">
    <name type="scientific">Halobacillus aidingensis</name>
    <dbReference type="NCBI Taxonomy" id="240303"/>
    <lineage>
        <taxon>Bacteria</taxon>
        <taxon>Bacillati</taxon>
        <taxon>Bacillota</taxon>
        <taxon>Bacilli</taxon>
        <taxon>Bacillales</taxon>
        <taxon>Bacillaceae</taxon>
        <taxon>Halobacillus</taxon>
    </lineage>
</organism>
<dbReference type="AlphaFoldDB" id="A0A1H0IGA3"/>
<proteinExistence type="predicted"/>
<dbReference type="EMBL" id="FNIZ01000004">
    <property type="protein sequence ID" value="SDO30320.1"/>
    <property type="molecule type" value="Genomic_DNA"/>
</dbReference>
<evidence type="ECO:0000313" key="1">
    <source>
        <dbReference type="EMBL" id="SDO30320.1"/>
    </source>
</evidence>
<gene>
    <name evidence="1" type="ORF">SAMN05421677_10469</name>
</gene>
<evidence type="ECO:0000313" key="2">
    <source>
        <dbReference type="Proteomes" id="UP000198860"/>
    </source>
</evidence>
<dbReference type="Proteomes" id="UP000198860">
    <property type="component" value="Unassembled WGS sequence"/>
</dbReference>
<keyword evidence="2" id="KW-1185">Reference proteome</keyword>
<reference evidence="2" key="1">
    <citation type="submission" date="2016-10" db="EMBL/GenBank/DDBJ databases">
        <authorList>
            <person name="Varghese N."/>
            <person name="Submissions S."/>
        </authorList>
    </citation>
    <scope>NUCLEOTIDE SEQUENCE [LARGE SCALE GENOMIC DNA]</scope>
    <source>
        <strain evidence="2">CGMCC 1.3703</strain>
    </source>
</reference>
<protein>
    <submittedName>
        <fullName evidence="1">Uncharacterized protein</fullName>
    </submittedName>
</protein>
<name>A0A1H0IGA3_HALAD</name>
<sequence length="66" mass="7436">MEANKMWLSLPKDFRKQLIANVYCTNCSDIVTITDFIIVDHPVGVMLDGKCENCGSKVARVVEMDE</sequence>
<accession>A0A1H0IGA3</accession>